<reference evidence="2" key="1">
    <citation type="submission" date="2016-10" db="EMBL/GenBank/DDBJ databases">
        <authorList>
            <person name="Varghese N."/>
            <person name="Submissions S."/>
        </authorList>
    </citation>
    <scope>NUCLEOTIDE SEQUENCE [LARGE SCALE GENOMIC DNA]</scope>
    <source>
        <strain evidence="2">CGMCC 4.5579</strain>
    </source>
</reference>
<dbReference type="STRING" id="587909.SAMN05421810_104122"/>
<accession>A0A1I5UUQ0</accession>
<evidence type="ECO:0000313" key="1">
    <source>
        <dbReference type="EMBL" id="SFP98991.1"/>
    </source>
</evidence>
<protein>
    <submittedName>
        <fullName evidence="1">Excreted virulence factor EspC, type VII ESX diderm</fullName>
    </submittedName>
</protein>
<keyword evidence="2" id="KW-1185">Reference proteome</keyword>
<proteinExistence type="predicted"/>
<name>A0A1I5UUQ0_9PSEU</name>
<dbReference type="Proteomes" id="UP000198727">
    <property type="component" value="Unassembled WGS sequence"/>
</dbReference>
<dbReference type="RefSeq" id="WP_092530517.1">
    <property type="nucleotide sequence ID" value="NZ_FOWW01000004.1"/>
</dbReference>
<organism evidence="1 2">
    <name type="scientific">Amycolatopsis arida</name>
    <dbReference type="NCBI Taxonomy" id="587909"/>
    <lineage>
        <taxon>Bacteria</taxon>
        <taxon>Bacillati</taxon>
        <taxon>Actinomycetota</taxon>
        <taxon>Actinomycetes</taxon>
        <taxon>Pseudonocardiales</taxon>
        <taxon>Pseudonocardiaceae</taxon>
        <taxon>Amycolatopsis</taxon>
    </lineage>
</organism>
<evidence type="ECO:0000313" key="2">
    <source>
        <dbReference type="Proteomes" id="UP000198727"/>
    </source>
</evidence>
<dbReference type="InterPro" id="IPR022536">
    <property type="entry name" value="EspC"/>
</dbReference>
<dbReference type="AlphaFoldDB" id="A0A1I5UUQ0"/>
<dbReference type="OrthoDB" id="3694089at2"/>
<dbReference type="GO" id="GO:0009306">
    <property type="term" value="P:protein secretion"/>
    <property type="evidence" value="ECO:0007669"/>
    <property type="project" value="InterPro"/>
</dbReference>
<dbReference type="EMBL" id="FOWW01000004">
    <property type="protein sequence ID" value="SFP98991.1"/>
    <property type="molecule type" value="Genomic_DNA"/>
</dbReference>
<gene>
    <name evidence="1" type="ORF">SAMN05421810_104122</name>
</gene>
<dbReference type="Pfam" id="PF10824">
    <property type="entry name" value="T7SS_ESX_EspC"/>
    <property type="match status" value="1"/>
</dbReference>
<sequence>MTGFKSTPEDLATHSATVKRLGEQLSGAATTGRGVDLGGETYGIIGQAFAGDVKEQITQTADAIDELASGLSDFGDGVESAGQQYQRIEDEIEQLLKKFGGE</sequence>